<dbReference type="EnsemblMetazoa" id="AQUA015300-RA">
    <property type="protein sequence ID" value="AQUA015300-PA"/>
    <property type="gene ID" value="AQUA015300"/>
</dbReference>
<dbReference type="AlphaFoldDB" id="A0A182XU19"/>
<reference evidence="1" key="1">
    <citation type="submission" date="2020-05" db="UniProtKB">
        <authorList>
            <consortium name="EnsemblMetazoa"/>
        </authorList>
    </citation>
    <scope>IDENTIFICATION</scope>
    <source>
        <strain evidence="1">SANGQUA</strain>
    </source>
</reference>
<dbReference type="VEuPathDB" id="VectorBase:AQUA015300"/>
<proteinExistence type="predicted"/>
<sequence length="43" mass="5005">MTKQIGFVLFLISSNWIHCHRFAAADFKAPLNHKPNFHNCGEY</sequence>
<name>A0A182XU19_ANOQN</name>
<evidence type="ECO:0000313" key="2">
    <source>
        <dbReference type="Proteomes" id="UP000076407"/>
    </source>
</evidence>
<organism evidence="1 2">
    <name type="scientific">Anopheles quadriannulatus</name>
    <name type="common">Mosquito</name>
    <dbReference type="NCBI Taxonomy" id="34691"/>
    <lineage>
        <taxon>Eukaryota</taxon>
        <taxon>Metazoa</taxon>
        <taxon>Ecdysozoa</taxon>
        <taxon>Arthropoda</taxon>
        <taxon>Hexapoda</taxon>
        <taxon>Insecta</taxon>
        <taxon>Pterygota</taxon>
        <taxon>Neoptera</taxon>
        <taxon>Endopterygota</taxon>
        <taxon>Diptera</taxon>
        <taxon>Nematocera</taxon>
        <taxon>Culicoidea</taxon>
        <taxon>Culicidae</taxon>
        <taxon>Anophelinae</taxon>
        <taxon>Anopheles</taxon>
    </lineage>
</organism>
<evidence type="ECO:0000313" key="1">
    <source>
        <dbReference type="EnsemblMetazoa" id="AQUA015300-PA"/>
    </source>
</evidence>
<protein>
    <submittedName>
        <fullName evidence="1">Uncharacterized protein</fullName>
    </submittedName>
</protein>
<dbReference type="Proteomes" id="UP000076407">
    <property type="component" value="Unassembled WGS sequence"/>
</dbReference>
<keyword evidence="2" id="KW-1185">Reference proteome</keyword>
<accession>A0A182XU19</accession>